<protein>
    <recommendedName>
        <fullName evidence="5">Lipoprotein</fullName>
    </recommendedName>
</protein>
<evidence type="ECO:0008006" key="5">
    <source>
        <dbReference type="Google" id="ProtNLM"/>
    </source>
</evidence>
<feature type="signal peptide" evidence="2">
    <location>
        <begin position="1"/>
        <end position="20"/>
    </location>
</feature>
<evidence type="ECO:0000256" key="2">
    <source>
        <dbReference type="SAM" id="SignalP"/>
    </source>
</evidence>
<dbReference type="RefSeq" id="WP_226751747.1">
    <property type="nucleotide sequence ID" value="NZ_JAEINI020000009.1"/>
</dbReference>
<accession>A0ABS8C5R2</accession>
<sequence>MKTIATMILLTGLVSLTGCATKPPTFGERILAEGESQIAISKMWEQGKKDTREGEALLKEGKKLLADGKDYSRKGEKLLANSSADLQTNRQAFKTLALSANNLNTSKAASDMVARLEKLTDAWEEAEEEVEEGNELLKRGKSAQEEGESAIKKGQQLITDGKNKIVEAEERYKQTSK</sequence>
<proteinExistence type="predicted"/>
<evidence type="ECO:0000313" key="3">
    <source>
        <dbReference type="EMBL" id="MCB5227684.1"/>
    </source>
</evidence>
<evidence type="ECO:0000313" key="4">
    <source>
        <dbReference type="Proteomes" id="UP000633814"/>
    </source>
</evidence>
<organism evidence="3 4">
    <name type="scientific">Alishewanella maricola</name>
    <dbReference type="NCBI Taxonomy" id="2795740"/>
    <lineage>
        <taxon>Bacteria</taxon>
        <taxon>Pseudomonadati</taxon>
        <taxon>Pseudomonadota</taxon>
        <taxon>Gammaproteobacteria</taxon>
        <taxon>Alteromonadales</taxon>
        <taxon>Alteromonadaceae</taxon>
        <taxon>Alishewanella</taxon>
    </lineage>
</organism>
<keyword evidence="2" id="KW-0732">Signal</keyword>
<evidence type="ECO:0000256" key="1">
    <source>
        <dbReference type="SAM" id="MobiDB-lite"/>
    </source>
</evidence>
<feature type="region of interest" description="Disordered" evidence="1">
    <location>
        <begin position="129"/>
        <end position="162"/>
    </location>
</feature>
<comment type="caution">
    <text evidence="3">The sequence shown here is derived from an EMBL/GenBank/DDBJ whole genome shotgun (WGS) entry which is preliminary data.</text>
</comment>
<dbReference type="PROSITE" id="PS51257">
    <property type="entry name" value="PROKAR_LIPOPROTEIN"/>
    <property type="match status" value="1"/>
</dbReference>
<keyword evidence="4" id="KW-1185">Reference proteome</keyword>
<feature type="chain" id="PRO_5046426726" description="Lipoprotein" evidence="2">
    <location>
        <begin position="21"/>
        <end position="177"/>
    </location>
</feature>
<feature type="compositionally biased region" description="Basic and acidic residues" evidence="1">
    <location>
        <begin position="135"/>
        <end position="144"/>
    </location>
</feature>
<name>A0ABS8C5R2_9ALTE</name>
<gene>
    <name evidence="3" type="ORF">JAO78_012765</name>
</gene>
<reference evidence="3 4" key="1">
    <citation type="submission" date="2021-10" db="EMBL/GenBank/DDBJ databases">
        <title>Alishewanella koreense sp. nov. isolated from seawater of southwestern coast in South Korea and the proposal for the reclassification of Rheinheimera perlucida and Rheinheimera tuosuensis as Arsukibacterium perlucida and Arsukibacterium tuosuensis.</title>
        <authorList>
            <person name="Kim K.H."/>
            <person name="Ruan W."/>
            <person name="Kim K.R."/>
            <person name="Baek J.H."/>
            <person name="Jeon C.O."/>
        </authorList>
    </citation>
    <scope>NUCLEOTIDE SEQUENCE [LARGE SCALE GENOMIC DNA]</scope>
    <source>
        <strain evidence="3 4">16-MA</strain>
    </source>
</reference>
<dbReference type="Proteomes" id="UP000633814">
    <property type="component" value="Unassembled WGS sequence"/>
</dbReference>
<dbReference type="EMBL" id="JAEINI020000009">
    <property type="protein sequence ID" value="MCB5227684.1"/>
    <property type="molecule type" value="Genomic_DNA"/>
</dbReference>